<dbReference type="Gene3D" id="3.90.1480.10">
    <property type="entry name" value="Alpha-2,3-sialyltransferase"/>
    <property type="match status" value="1"/>
</dbReference>
<gene>
    <name evidence="1" type="ORF">ACFOND_10020</name>
</gene>
<evidence type="ECO:0000313" key="2">
    <source>
        <dbReference type="Proteomes" id="UP001595710"/>
    </source>
</evidence>
<organism evidence="1 2">
    <name type="scientific">Reinekea marina</name>
    <dbReference type="NCBI Taxonomy" id="1310421"/>
    <lineage>
        <taxon>Bacteria</taxon>
        <taxon>Pseudomonadati</taxon>
        <taxon>Pseudomonadota</taxon>
        <taxon>Gammaproteobacteria</taxon>
        <taxon>Oceanospirillales</taxon>
        <taxon>Saccharospirillaceae</taxon>
        <taxon>Reinekea</taxon>
    </lineage>
</organism>
<protein>
    <submittedName>
        <fullName evidence="1">Uncharacterized protein</fullName>
    </submittedName>
</protein>
<name>A0ABV7WRY6_9GAMM</name>
<reference evidence="2" key="1">
    <citation type="journal article" date="2019" name="Int. J. Syst. Evol. Microbiol.">
        <title>The Global Catalogue of Microorganisms (GCM) 10K type strain sequencing project: providing services to taxonomists for standard genome sequencing and annotation.</title>
        <authorList>
            <consortium name="The Broad Institute Genomics Platform"/>
            <consortium name="The Broad Institute Genome Sequencing Center for Infectious Disease"/>
            <person name="Wu L."/>
            <person name="Ma J."/>
        </authorList>
    </citation>
    <scope>NUCLEOTIDE SEQUENCE [LARGE SCALE GENOMIC DNA]</scope>
    <source>
        <strain evidence="2">CECT 8288</strain>
    </source>
</reference>
<dbReference type="RefSeq" id="WP_377362938.1">
    <property type="nucleotide sequence ID" value="NZ_JBHRYN010000012.1"/>
</dbReference>
<sequence length="284" mass="31846">MFKLFTPKSFKHMALSQPYLKLEPVNDIWKVYWKGGFISETDSWNNLRLQAPDNLYSIATGPSISDQQFNNLDGGQCVLVNGAVQLVLDNKISTPLAVMVEDARFIYERFEMLLALPKGTRLCLVASAMHALGVVAGVEGLKHFNLMLIDGFETPYGSPKRSVASAPVNSYRKSSNAKLSLDLNEGHFGCGTVMYCGIQMAFHLRVKELYLVGFDLTNFDQPRFYETKDNAAWTGLQNAYEARILPALELTMQTAEEFNMQVYNCSHTSIIPRSLIPYSDCLTK</sequence>
<dbReference type="Proteomes" id="UP001595710">
    <property type="component" value="Unassembled WGS sequence"/>
</dbReference>
<keyword evidence="2" id="KW-1185">Reference proteome</keyword>
<accession>A0ABV7WRY6</accession>
<comment type="caution">
    <text evidence="1">The sequence shown here is derived from an EMBL/GenBank/DDBJ whole genome shotgun (WGS) entry which is preliminary data.</text>
</comment>
<evidence type="ECO:0000313" key="1">
    <source>
        <dbReference type="EMBL" id="MFC3701976.1"/>
    </source>
</evidence>
<proteinExistence type="predicted"/>
<dbReference type="EMBL" id="JBHRYN010000012">
    <property type="protein sequence ID" value="MFC3701976.1"/>
    <property type="molecule type" value="Genomic_DNA"/>
</dbReference>